<dbReference type="InterPro" id="IPR020449">
    <property type="entry name" value="Tscrpt_reg_AraC-type_HTH"/>
</dbReference>
<dbReference type="InterPro" id="IPR003313">
    <property type="entry name" value="AraC-bd"/>
</dbReference>
<dbReference type="InterPro" id="IPR009057">
    <property type="entry name" value="Homeodomain-like_sf"/>
</dbReference>
<accession>D2QII3</accession>
<dbReference type="PRINTS" id="PR00032">
    <property type="entry name" value="HTHARAC"/>
</dbReference>
<dbReference type="PANTHER" id="PTHR43280:SF32">
    <property type="entry name" value="TRANSCRIPTIONAL REGULATORY PROTEIN"/>
    <property type="match status" value="1"/>
</dbReference>
<reference evidence="5 6" key="1">
    <citation type="journal article" date="2010" name="Stand. Genomic Sci.">
        <title>Complete genome sequence of Spirosoma linguale type strain (1).</title>
        <authorList>
            <person name="Lail K."/>
            <person name="Sikorski J."/>
            <person name="Saunders E."/>
            <person name="Lapidus A."/>
            <person name="Glavina Del Rio T."/>
            <person name="Copeland A."/>
            <person name="Tice H."/>
            <person name="Cheng J.-F."/>
            <person name="Lucas S."/>
            <person name="Nolan M."/>
            <person name="Bruce D."/>
            <person name="Goodwin L."/>
            <person name="Pitluck S."/>
            <person name="Ivanova N."/>
            <person name="Mavromatis K."/>
            <person name="Ovchinnikova G."/>
            <person name="Pati A."/>
            <person name="Chen A."/>
            <person name="Palaniappan K."/>
            <person name="Land M."/>
            <person name="Hauser L."/>
            <person name="Chang Y.-J."/>
            <person name="Jeffries C.D."/>
            <person name="Chain P."/>
            <person name="Brettin T."/>
            <person name="Detter J.C."/>
            <person name="Schuetze A."/>
            <person name="Rohde M."/>
            <person name="Tindall B.J."/>
            <person name="Goeker M."/>
            <person name="Bristow J."/>
            <person name="Eisen J.A."/>
            <person name="Markowitz V."/>
            <person name="Hugenholtz P."/>
            <person name="Kyrpides N.C."/>
            <person name="Klenk H.-P."/>
            <person name="Chen F."/>
        </authorList>
    </citation>
    <scope>NUCLEOTIDE SEQUENCE [LARGE SCALE GENOMIC DNA]</scope>
    <source>
        <strain evidence="6">ATCC 33905 / DSM 74 / LMG 10896 / Claus 1</strain>
    </source>
</reference>
<dbReference type="Gene3D" id="2.60.120.10">
    <property type="entry name" value="Jelly Rolls"/>
    <property type="match status" value="1"/>
</dbReference>
<sequence>MTKEVETIHEYHLNKNEPDKAQFVLYRLGDYLKKNRANTTRPHMHSYYQIIWFQSGEGSHVVDFNTYAVQSDSIFFVAKNQVHYFDSNTDYGGYLLHFNESFLIHNDSEVAFFLKSNFFNNPYQSPVCYIDQTIHQTLDTYLAQLQAELADPSPLGKEELLRGYLKAFLIQLQRFKNYQEQPTFVTDEKRLQLLRYINLVDEHYKKGLSIGEYARLMHLSSRTLSEITGHFLHKTPSQLIQERIILEAQRLLLHSELNINQIGFRLGFDDPSYFVKYFKKHAGVSPSEFRRAIS</sequence>
<proteinExistence type="predicted"/>
<dbReference type="PROSITE" id="PS01124">
    <property type="entry name" value="HTH_ARAC_FAMILY_2"/>
    <property type="match status" value="1"/>
</dbReference>
<name>D2QII3_SPILD</name>
<keyword evidence="2" id="KW-0238">DNA-binding</keyword>
<dbReference type="SUPFAM" id="SSF46689">
    <property type="entry name" value="Homeodomain-like"/>
    <property type="match status" value="1"/>
</dbReference>
<organism evidence="5 6">
    <name type="scientific">Spirosoma linguale (strain ATCC 33905 / DSM 74 / LMG 10896 / Claus 1)</name>
    <dbReference type="NCBI Taxonomy" id="504472"/>
    <lineage>
        <taxon>Bacteria</taxon>
        <taxon>Pseudomonadati</taxon>
        <taxon>Bacteroidota</taxon>
        <taxon>Cytophagia</taxon>
        <taxon>Cytophagales</taxon>
        <taxon>Cytophagaceae</taxon>
        <taxon>Spirosoma</taxon>
    </lineage>
</organism>
<dbReference type="Pfam" id="PF12833">
    <property type="entry name" value="HTH_18"/>
    <property type="match status" value="1"/>
</dbReference>
<dbReference type="GO" id="GO:0003700">
    <property type="term" value="F:DNA-binding transcription factor activity"/>
    <property type="evidence" value="ECO:0007669"/>
    <property type="project" value="InterPro"/>
</dbReference>
<dbReference type="STRING" id="504472.Slin_2752"/>
<dbReference type="KEGG" id="sli:Slin_2752"/>
<evidence type="ECO:0000313" key="5">
    <source>
        <dbReference type="EMBL" id="ADB38767.1"/>
    </source>
</evidence>
<keyword evidence="1" id="KW-0805">Transcription regulation</keyword>
<dbReference type="EMBL" id="CP001769">
    <property type="protein sequence ID" value="ADB38767.1"/>
    <property type="molecule type" value="Genomic_DNA"/>
</dbReference>
<dbReference type="Gene3D" id="1.10.10.60">
    <property type="entry name" value="Homeodomain-like"/>
    <property type="match status" value="1"/>
</dbReference>
<dbReference type="InterPro" id="IPR018060">
    <property type="entry name" value="HTH_AraC"/>
</dbReference>
<evidence type="ECO:0000259" key="4">
    <source>
        <dbReference type="PROSITE" id="PS01124"/>
    </source>
</evidence>
<dbReference type="SUPFAM" id="SSF51215">
    <property type="entry name" value="Regulatory protein AraC"/>
    <property type="match status" value="1"/>
</dbReference>
<dbReference type="PANTHER" id="PTHR43280">
    <property type="entry name" value="ARAC-FAMILY TRANSCRIPTIONAL REGULATOR"/>
    <property type="match status" value="1"/>
</dbReference>
<dbReference type="Pfam" id="PF02311">
    <property type="entry name" value="AraC_binding"/>
    <property type="match status" value="1"/>
</dbReference>
<dbReference type="Proteomes" id="UP000002028">
    <property type="component" value="Chromosome"/>
</dbReference>
<evidence type="ECO:0000313" key="6">
    <source>
        <dbReference type="Proteomes" id="UP000002028"/>
    </source>
</evidence>
<keyword evidence="6" id="KW-1185">Reference proteome</keyword>
<dbReference type="RefSeq" id="WP_012927299.1">
    <property type="nucleotide sequence ID" value="NC_013730.1"/>
</dbReference>
<keyword evidence="3" id="KW-0804">Transcription</keyword>
<protein>
    <submittedName>
        <fullName evidence="5">Transcriptional regulator, AraC family</fullName>
    </submittedName>
</protein>
<dbReference type="eggNOG" id="COG2207">
    <property type="taxonomic scope" value="Bacteria"/>
</dbReference>
<evidence type="ECO:0000256" key="3">
    <source>
        <dbReference type="ARBA" id="ARBA00023163"/>
    </source>
</evidence>
<evidence type="ECO:0000256" key="2">
    <source>
        <dbReference type="ARBA" id="ARBA00023125"/>
    </source>
</evidence>
<dbReference type="GO" id="GO:0043565">
    <property type="term" value="F:sequence-specific DNA binding"/>
    <property type="evidence" value="ECO:0007669"/>
    <property type="project" value="InterPro"/>
</dbReference>
<dbReference type="InterPro" id="IPR037923">
    <property type="entry name" value="HTH-like"/>
</dbReference>
<dbReference type="SMART" id="SM00342">
    <property type="entry name" value="HTH_ARAC"/>
    <property type="match status" value="1"/>
</dbReference>
<dbReference type="InterPro" id="IPR014710">
    <property type="entry name" value="RmlC-like_jellyroll"/>
</dbReference>
<dbReference type="AlphaFoldDB" id="D2QII3"/>
<dbReference type="HOGENOM" id="CLU_000445_88_2_10"/>
<gene>
    <name evidence="5" type="ordered locus">Slin_2752</name>
</gene>
<feature type="domain" description="HTH araC/xylS-type" evidence="4">
    <location>
        <begin position="194"/>
        <end position="292"/>
    </location>
</feature>
<evidence type="ECO:0000256" key="1">
    <source>
        <dbReference type="ARBA" id="ARBA00023015"/>
    </source>
</evidence>